<organism evidence="1 2">
    <name type="scientific">Cryptomeria japonica</name>
    <name type="common">Japanese cedar</name>
    <name type="synonym">Cupressus japonica</name>
    <dbReference type="NCBI Taxonomy" id="3369"/>
    <lineage>
        <taxon>Eukaryota</taxon>
        <taxon>Viridiplantae</taxon>
        <taxon>Streptophyta</taxon>
        <taxon>Embryophyta</taxon>
        <taxon>Tracheophyta</taxon>
        <taxon>Spermatophyta</taxon>
        <taxon>Pinopsida</taxon>
        <taxon>Pinidae</taxon>
        <taxon>Conifers II</taxon>
        <taxon>Cupressales</taxon>
        <taxon>Cupressaceae</taxon>
        <taxon>Cryptomeria</taxon>
    </lineage>
</organism>
<proteinExistence type="predicted"/>
<comment type="caution">
    <text evidence="1">The sequence shown here is derived from an EMBL/GenBank/DDBJ whole genome shotgun (WGS) entry which is preliminary data.</text>
</comment>
<name>A0AAD3NRU4_CRYJA</name>
<reference evidence="1" key="1">
    <citation type="submission" date="2022-12" db="EMBL/GenBank/DDBJ databases">
        <title>Chromosome-Level Genome Assembly of Japanese Cedar (Cryptomeriajaponica D. Don).</title>
        <authorList>
            <person name="Fujino T."/>
            <person name="Yamaguchi K."/>
            <person name="Yokoyama T."/>
            <person name="Hamanaka T."/>
            <person name="Harazono Y."/>
            <person name="Kamada H."/>
            <person name="Kobayashi W."/>
            <person name="Ujino-Ihara T."/>
            <person name="Uchiyama K."/>
            <person name="Matsumoto A."/>
            <person name="Izuno A."/>
            <person name="Tsumura Y."/>
            <person name="Toyoda A."/>
            <person name="Shigenobu S."/>
            <person name="Moriguchi Y."/>
            <person name="Ueno S."/>
            <person name="Kasahara M."/>
        </authorList>
    </citation>
    <scope>NUCLEOTIDE SEQUENCE</scope>
</reference>
<sequence length="110" mass="12270">MRKAETRFIGGTMKTDCFFVCFSMTYPPAKGNRARTPTWLPGVNLPDLRRGPEDLPEVRAGQALFKTVKERGSTDPGGKGIEKWRSWSALFLLPHWVGINKCHVPAPAKS</sequence>
<evidence type="ECO:0000313" key="1">
    <source>
        <dbReference type="EMBL" id="GLJ56487.1"/>
    </source>
</evidence>
<keyword evidence="2" id="KW-1185">Reference proteome</keyword>
<dbReference type="Proteomes" id="UP001234787">
    <property type="component" value="Unassembled WGS sequence"/>
</dbReference>
<dbReference type="AlphaFoldDB" id="A0AAD3NRU4"/>
<protein>
    <submittedName>
        <fullName evidence="1">Uncharacterized protein</fullName>
    </submittedName>
</protein>
<dbReference type="EMBL" id="BSEH01000022">
    <property type="protein sequence ID" value="GLJ56487.1"/>
    <property type="molecule type" value="Genomic_DNA"/>
</dbReference>
<accession>A0AAD3NRU4</accession>
<evidence type="ECO:0000313" key="2">
    <source>
        <dbReference type="Proteomes" id="UP001234787"/>
    </source>
</evidence>
<gene>
    <name evidence="1" type="ORF">SUGI_1225890</name>
</gene>